<dbReference type="GO" id="GO:0016020">
    <property type="term" value="C:membrane"/>
    <property type="evidence" value="ECO:0007669"/>
    <property type="project" value="InterPro"/>
</dbReference>
<feature type="transmembrane region" description="Helical" evidence="3">
    <location>
        <begin position="192"/>
        <end position="220"/>
    </location>
</feature>
<reference evidence="4 5" key="1">
    <citation type="submission" date="2020-08" db="EMBL/GenBank/DDBJ databases">
        <title>Genomic Encyclopedia of Type Strains, Phase III (KMG-III): the genomes of soil and plant-associated and newly described type strains.</title>
        <authorList>
            <person name="Whitman W."/>
        </authorList>
    </citation>
    <scope>NUCLEOTIDE SEQUENCE [LARGE SCALE GENOMIC DNA]</scope>
    <source>
        <strain evidence="4 5">CECT 8803</strain>
    </source>
</reference>
<evidence type="ECO:0000313" key="5">
    <source>
        <dbReference type="Proteomes" id="UP000581135"/>
    </source>
</evidence>
<evidence type="ECO:0000256" key="3">
    <source>
        <dbReference type="SAM" id="Phobius"/>
    </source>
</evidence>
<dbReference type="Proteomes" id="UP000581135">
    <property type="component" value="Unassembled WGS sequence"/>
</dbReference>
<dbReference type="GO" id="GO:0008654">
    <property type="term" value="P:phospholipid biosynthetic process"/>
    <property type="evidence" value="ECO:0007669"/>
    <property type="project" value="InterPro"/>
</dbReference>
<dbReference type="InterPro" id="IPR043130">
    <property type="entry name" value="CDP-OH_PTrfase_TM_dom"/>
</dbReference>
<gene>
    <name evidence="4" type="ORF">FHR98_002884</name>
</gene>
<sequence length="383" mass="42308">MTEGTPETTVLFVGRSNVPLWTLTPRAHLERAFRKLGAATFANASEVTMSSDAGDGPYIALWDDCAFDPPVIRALLQEPGPFLLIDDSGAGLAAKSNKANEAAAALDDPAVGLPARRVADLGSDYWHDLRKRAEPLALRVTETNRRAVEWRLFMGTYKGVTDVVTKHVWPWPAFHVTKFCARMGLTPNMVTLVSLIMVLAAMLLFAEGAWLLGLLAAWIMTFLDTVDGKLARITYQYSKWGNVFDHSIDLIHPPFWYLAWAWGVQAGPHSLEPSVYYASLVVIFAGYIIQRLIEGLFIALFKLEVHVWRPFDSFFRLITARRNPNLLLLTASALVGREDLGLLAVAIWTALSLAVHLLQLGQAAAATAKGQGLTSWLTEPQKR</sequence>
<keyword evidence="3" id="KW-0812">Transmembrane</keyword>
<dbReference type="PROSITE" id="PS00379">
    <property type="entry name" value="CDP_ALCOHOL_P_TRANSF"/>
    <property type="match status" value="1"/>
</dbReference>
<protein>
    <submittedName>
        <fullName evidence="4">Phosphatidylglycerophosphate synthase</fullName>
    </submittedName>
</protein>
<keyword evidence="1 2" id="KW-0808">Transferase</keyword>
<name>A0A839SYE6_9PROT</name>
<accession>A0A839SYE6</accession>
<dbReference type="GO" id="GO:0016780">
    <property type="term" value="F:phosphotransferase activity, for other substituted phosphate groups"/>
    <property type="evidence" value="ECO:0007669"/>
    <property type="project" value="InterPro"/>
</dbReference>
<proteinExistence type="inferred from homology"/>
<organism evidence="4 5">
    <name type="scientific">Limibacillus halophilus</name>
    <dbReference type="NCBI Taxonomy" id="1579333"/>
    <lineage>
        <taxon>Bacteria</taxon>
        <taxon>Pseudomonadati</taxon>
        <taxon>Pseudomonadota</taxon>
        <taxon>Alphaproteobacteria</taxon>
        <taxon>Rhodospirillales</taxon>
        <taxon>Rhodovibrionaceae</taxon>
        <taxon>Limibacillus</taxon>
    </lineage>
</organism>
<dbReference type="EMBL" id="JACHXA010000009">
    <property type="protein sequence ID" value="MBB3066576.1"/>
    <property type="molecule type" value="Genomic_DNA"/>
</dbReference>
<keyword evidence="3" id="KW-0472">Membrane</keyword>
<keyword evidence="5" id="KW-1185">Reference proteome</keyword>
<evidence type="ECO:0000313" key="4">
    <source>
        <dbReference type="EMBL" id="MBB3066576.1"/>
    </source>
</evidence>
<keyword evidence="3" id="KW-1133">Transmembrane helix</keyword>
<dbReference type="AlphaFoldDB" id="A0A839SYE6"/>
<dbReference type="Pfam" id="PF01066">
    <property type="entry name" value="CDP-OH_P_transf"/>
    <property type="match status" value="1"/>
</dbReference>
<dbReference type="InterPro" id="IPR048254">
    <property type="entry name" value="CDP_ALCOHOL_P_TRANSF_CS"/>
</dbReference>
<comment type="similarity">
    <text evidence="2">Belongs to the CDP-alcohol phosphatidyltransferase class-I family.</text>
</comment>
<evidence type="ECO:0000256" key="2">
    <source>
        <dbReference type="RuleBase" id="RU003750"/>
    </source>
</evidence>
<comment type="caution">
    <text evidence="4">The sequence shown here is derived from an EMBL/GenBank/DDBJ whole genome shotgun (WGS) entry which is preliminary data.</text>
</comment>
<evidence type="ECO:0000256" key="1">
    <source>
        <dbReference type="ARBA" id="ARBA00022679"/>
    </source>
</evidence>
<dbReference type="RefSeq" id="WP_183417408.1">
    <property type="nucleotide sequence ID" value="NZ_JACHXA010000009.1"/>
</dbReference>
<dbReference type="InterPro" id="IPR000462">
    <property type="entry name" value="CDP-OH_P_trans"/>
</dbReference>
<dbReference type="Gene3D" id="1.20.120.1760">
    <property type="match status" value="1"/>
</dbReference>